<feature type="compositionally biased region" description="Basic and acidic residues" evidence="2">
    <location>
        <begin position="437"/>
        <end position="446"/>
    </location>
</feature>
<dbReference type="PANTHER" id="PTHR13430">
    <property type="match status" value="1"/>
</dbReference>
<reference evidence="4 5" key="1">
    <citation type="submission" date="2024-01" db="EMBL/GenBank/DDBJ databases">
        <title>The complete chloroplast genome sequence of Lithospermum erythrorhizon: insights into the phylogenetic relationship among Boraginaceae species and the maternal lineages of purple gromwells.</title>
        <authorList>
            <person name="Okada T."/>
            <person name="Watanabe K."/>
        </authorList>
    </citation>
    <scope>NUCLEOTIDE SEQUENCE [LARGE SCALE GENOMIC DNA]</scope>
</reference>
<dbReference type="InterPro" id="IPR018731">
    <property type="entry name" value="Atg13_N"/>
</dbReference>
<dbReference type="GO" id="GO:0034727">
    <property type="term" value="P:piecemeal microautophagy of the nucleus"/>
    <property type="evidence" value="ECO:0007669"/>
    <property type="project" value="TreeGrafter"/>
</dbReference>
<protein>
    <recommendedName>
        <fullName evidence="3">Autophagy-related protein 13 N-terminal domain-containing protein</fullName>
    </recommendedName>
</protein>
<comment type="caution">
    <text evidence="4">The sequence shown here is derived from an EMBL/GenBank/DDBJ whole genome shotgun (WGS) entry which is preliminary data.</text>
</comment>
<evidence type="ECO:0000313" key="4">
    <source>
        <dbReference type="EMBL" id="GAA0149867.1"/>
    </source>
</evidence>
<organism evidence="4 5">
    <name type="scientific">Lithospermum erythrorhizon</name>
    <name type="common">Purple gromwell</name>
    <name type="synonym">Lithospermum officinale var. erythrorhizon</name>
    <dbReference type="NCBI Taxonomy" id="34254"/>
    <lineage>
        <taxon>Eukaryota</taxon>
        <taxon>Viridiplantae</taxon>
        <taxon>Streptophyta</taxon>
        <taxon>Embryophyta</taxon>
        <taxon>Tracheophyta</taxon>
        <taxon>Spermatophyta</taxon>
        <taxon>Magnoliopsida</taxon>
        <taxon>eudicotyledons</taxon>
        <taxon>Gunneridae</taxon>
        <taxon>Pentapetalae</taxon>
        <taxon>asterids</taxon>
        <taxon>lamiids</taxon>
        <taxon>Boraginales</taxon>
        <taxon>Boraginaceae</taxon>
        <taxon>Boraginoideae</taxon>
        <taxon>Lithospermeae</taxon>
        <taxon>Lithospermum</taxon>
    </lineage>
</organism>
<evidence type="ECO:0000256" key="1">
    <source>
        <dbReference type="ARBA" id="ARBA00023006"/>
    </source>
</evidence>
<dbReference type="Proteomes" id="UP001454036">
    <property type="component" value="Unassembled WGS sequence"/>
</dbReference>
<proteinExistence type="predicted"/>
<feature type="compositionally biased region" description="Polar residues" evidence="2">
    <location>
        <begin position="399"/>
        <end position="408"/>
    </location>
</feature>
<dbReference type="GO" id="GO:1990316">
    <property type="term" value="C:Atg1/ULK1 kinase complex"/>
    <property type="evidence" value="ECO:0007669"/>
    <property type="project" value="InterPro"/>
</dbReference>
<keyword evidence="1" id="KW-0072">Autophagy</keyword>
<feature type="compositionally biased region" description="Low complexity" evidence="2">
    <location>
        <begin position="453"/>
        <end position="466"/>
    </location>
</feature>
<feature type="compositionally biased region" description="Low complexity" evidence="2">
    <location>
        <begin position="425"/>
        <end position="436"/>
    </location>
</feature>
<dbReference type="GO" id="GO:0000407">
    <property type="term" value="C:phagophore assembly site"/>
    <property type="evidence" value="ECO:0007669"/>
    <property type="project" value="TreeGrafter"/>
</dbReference>
<name>A0AAV3PG09_LITER</name>
<evidence type="ECO:0000256" key="2">
    <source>
        <dbReference type="SAM" id="MobiDB-lite"/>
    </source>
</evidence>
<feature type="compositionally biased region" description="Low complexity" evidence="2">
    <location>
        <begin position="386"/>
        <end position="398"/>
    </location>
</feature>
<dbReference type="GO" id="GO:0034497">
    <property type="term" value="P:protein localization to phagophore assembly site"/>
    <property type="evidence" value="ECO:0007669"/>
    <property type="project" value="TreeGrafter"/>
</dbReference>
<dbReference type="EMBL" id="BAABME010001483">
    <property type="protein sequence ID" value="GAA0149867.1"/>
    <property type="molecule type" value="Genomic_DNA"/>
</dbReference>
<dbReference type="PANTHER" id="PTHR13430:SF4">
    <property type="entry name" value="AUTOPHAGY-RELATED PROTEIN 13"/>
    <property type="match status" value="1"/>
</dbReference>
<feature type="compositionally biased region" description="Polar residues" evidence="2">
    <location>
        <begin position="264"/>
        <end position="293"/>
    </location>
</feature>
<evidence type="ECO:0000313" key="5">
    <source>
        <dbReference type="Proteomes" id="UP001454036"/>
    </source>
</evidence>
<dbReference type="InterPro" id="IPR040182">
    <property type="entry name" value="ATG13"/>
</dbReference>
<feature type="compositionally biased region" description="Pro residues" evidence="2">
    <location>
        <begin position="335"/>
        <end position="345"/>
    </location>
</feature>
<keyword evidence="5" id="KW-1185">Reference proteome</keyword>
<dbReference type="Gene3D" id="3.30.900.10">
    <property type="entry name" value="HORMA domain"/>
    <property type="match status" value="1"/>
</dbReference>
<sequence length="584" mass="65467">MDFQSRGVGEHGRFEQILSQFLLKSLHIILDSRVPSLRSFSGRGEVKRSDKWFNLILGDRPAALDNLNFWRRNLMEPMIIDVMLVQDRLDSSSGVGSSTTSGLGMFKETVVERWVVQYEFFKNMAPLTGESHHKKTYQKSIILLRSLHTMMRLLPAHKAFQKLLTASQTCEFDINYKVSSFNAPFSRSEEELMKQYSFTPVETQQGHISVSVTYLENLSDFNLETPASFPPEIITDYVGSPLTDPLRAFPSTFTDKKTTRTESFSMRGVQTSTHSPFQRPHSWSSGVYRVQNQTPPPHSYTSSSPKDMYAHKMQNNRLPTQHKYTSSDEYQLSPPFSPSPSPSPPTYFSGGNHLQNRLHSETSPVSIPHPIMGRSPRYLSPNCSDPSRLSLPPLSPRSTKYNLSSHESPSAMKLLRKSESLRAGESSSTITSPSPEMSRDCRDDSGRFSSLASSSPRVGISRSSSRLSFQDDLDDGDFSCPFIVDDVDAPDARHSLDAQRVSESSASKKSQDTAVAALVHLLRTAPPLRQDSSSFSEHKKGEVAAASSFMLPRKTSDALEELRSYKEMKDLLLSKSEYARRSST</sequence>
<feature type="region of interest" description="Disordered" evidence="2">
    <location>
        <begin position="264"/>
        <end position="307"/>
    </location>
</feature>
<dbReference type="Pfam" id="PF10033">
    <property type="entry name" value="ATG13"/>
    <property type="match status" value="1"/>
</dbReference>
<dbReference type="GO" id="GO:0000423">
    <property type="term" value="P:mitophagy"/>
    <property type="evidence" value="ECO:0007669"/>
    <property type="project" value="TreeGrafter"/>
</dbReference>
<accession>A0AAV3PG09</accession>
<dbReference type="AlphaFoldDB" id="A0AAV3PG09"/>
<feature type="region of interest" description="Disordered" evidence="2">
    <location>
        <begin position="323"/>
        <end position="468"/>
    </location>
</feature>
<dbReference type="InterPro" id="IPR036570">
    <property type="entry name" value="HORMA_dom_sf"/>
</dbReference>
<evidence type="ECO:0000259" key="3">
    <source>
        <dbReference type="Pfam" id="PF10033"/>
    </source>
</evidence>
<feature type="domain" description="Autophagy-related protein 13 N-terminal" evidence="3">
    <location>
        <begin position="19"/>
        <end position="217"/>
    </location>
</feature>
<gene>
    <name evidence="4" type="ORF">LIER_08939</name>
</gene>
<dbReference type="GO" id="GO:0005829">
    <property type="term" value="C:cytosol"/>
    <property type="evidence" value="ECO:0007669"/>
    <property type="project" value="TreeGrafter"/>
</dbReference>
<feature type="compositionally biased region" description="Polar residues" evidence="2">
    <location>
        <begin position="352"/>
        <end position="365"/>
    </location>
</feature>